<dbReference type="GO" id="GO:0046872">
    <property type="term" value="F:metal ion binding"/>
    <property type="evidence" value="ECO:0007669"/>
    <property type="project" value="UniProtKB-KW"/>
</dbReference>
<feature type="domain" description="HpcH/HpaI aldolase/citrate lyase" evidence="4">
    <location>
        <begin position="6"/>
        <end position="219"/>
    </location>
</feature>
<dbReference type="GO" id="GO:0005737">
    <property type="term" value="C:cytoplasm"/>
    <property type="evidence" value="ECO:0007669"/>
    <property type="project" value="TreeGrafter"/>
</dbReference>
<dbReference type="InterPro" id="IPR040442">
    <property type="entry name" value="Pyrv_kinase-like_dom_sf"/>
</dbReference>
<reference evidence="5" key="1">
    <citation type="journal article" date="2018" name="Genome Biol.">
        <title>SKESA: strategic k-mer extension for scrupulous assemblies.</title>
        <authorList>
            <person name="Souvorov A."/>
            <person name="Agarwala R."/>
            <person name="Lipman D.J."/>
        </authorList>
    </citation>
    <scope>NUCLEOTIDE SEQUENCE</scope>
    <source>
        <strain evidence="5">2584-68</strain>
    </source>
</reference>
<proteinExistence type="inferred from homology"/>
<evidence type="ECO:0000256" key="1">
    <source>
        <dbReference type="ARBA" id="ARBA00005568"/>
    </source>
</evidence>
<dbReference type="SUPFAM" id="SSF51621">
    <property type="entry name" value="Phosphoenolpyruvate/pyruvate domain"/>
    <property type="match status" value="1"/>
</dbReference>
<evidence type="ECO:0000256" key="3">
    <source>
        <dbReference type="ARBA" id="ARBA00023239"/>
    </source>
</evidence>
<dbReference type="InterPro" id="IPR015813">
    <property type="entry name" value="Pyrv/PenolPyrv_kinase-like_dom"/>
</dbReference>
<keyword evidence="3" id="KW-0456">Lyase</keyword>
<organism evidence="5">
    <name type="scientific">Salmonella enterica subsp. houtenae serovar 45:g,z51:-</name>
    <dbReference type="NCBI Taxonomy" id="1967611"/>
    <lineage>
        <taxon>Bacteria</taxon>
        <taxon>Pseudomonadati</taxon>
        <taxon>Pseudomonadota</taxon>
        <taxon>Gammaproteobacteria</taxon>
        <taxon>Enterobacterales</taxon>
        <taxon>Enterobacteriaceae</taxon>
        <taxon>Salmonella</taxon>
    </lineage>
</organism>
<dbReference type="Pfam" id="PF03328">
    <property type="entry name" value="HpcH_HpaI"/>
    <property type="match status" value="1"/>
</dbReference>
<accession>A0A736R854</accession>
<dbReference type="InterPro" id="IPR050251">
    <property type="entry name" value="HpcH-HpaI_aldolase"/>
</dbReference>
<protein>
    <submittedName>
        <fullName evidence="5">2,4-dihydroxyhept-2-ene-1,7-dioic acid aldolase</fullName>
    </submittedName>
</protein>
<evidence type="ECO:0000259" key="4">
    <source>
        <dbReference type="Pfam" id="PF03328"/>
    </source>
</evidence>
<comment type="caution">
    <text evidence="5">The sequence shown here is derived from an EMBL/GenBank/DDBJ whole genome shotgun (WGS) entry which is preliminary data.</text>
</comment>
<dbReference type="GO" id="GO:0016832">
    <property type="term" value="F:aldehyde-lyase activity"/>
    <property type="evidence" value="ECO:0007669"/>
    <property type="project" value="TreeGrafter"/>
</dbReference>
<dbReference type="InterPro" id="IPR005000">
    <property type="entry name" value="Aldolase/citrate-lyase_domain"/>
</dbReference>
<dbReference type="Gene3D" id="3.20.20.60">
    <property type="entry name" value="Phosphoenolpyruvate-binding domains"/>
    <property type="match status" value="1"/>
</dbReference>
<dbReference type="EMBL" id="DAATAH010000116">
    <property type="protein sequence ID" value="HAE7767735.1"/>
    <property type="molecule type" value="Genomic_DNA"/>
</dbReference>
<dbReference type="PANTHER" id="PTHR30502">
    <property type="entry name" value="2-KETO-3-DEOXY-L-RHAMNONATE ALDOLASE"/>
    <property type="match status" value="1"/>
</dbReference>
<name>A0A736R854_SALHO</name>
<dbReference type="PANTHER" id="PTHR30502:SF0">
    <property type="entry name" value="PHOSPHOENOLPYRUVATE CARBOXYLASE FAMILY PROTEIN"/>
    <property type="match status" value="1"/>
</dbReference>
<evidence type="ECO:0000313" key="5">
    <source>
        <dbReference type="EMBL" id="HAE7767735.1"/>
    </source>
</evidence>
<sequence>MSLPDSYAAEILGHSGVDSVTIDLQHGMIDVGTLIPMLQAISATPAVPLVRVPNGDPSLIMKVLDAGAYGIICPQVDNVEICQRFVDACYYPPRGNRSFGPSRGLLYGGADYVDNHASEILPLAMIESQEAVANLESILSVPNLKGIYIGPNDLALSYGYRPGGGSSPEMEEIIDNILQHALSKFKFVGIFCKEEQEAASRAKQGFHLVTPGNDAGAIRKAYQHFCSVIHTQEINAFNHTVY</sequence>
<comment type="similarity">
    <text evidence="1">Belongs to the HpcH/HpaI aldolase family.</text>
</comment>
<dbReference type="AlphaFoldDB" id="A0A736R854"/>
<keyword evidence="2" id="KW-0479">Metal-binding</keyword>
<gene>
    <name evidence="5" type="ORF">GNB58_004853</name>
</gene>
<reference evidence="5" key="2">
    <citation type="submission" date="2018-07" db="EMBL/GenBank/DDBJ databases">
        <authorList>
            <consortium name="NCBI Pathogen Detection Project"/>
        </authorList>
    </citation>
    <scope>NUCLEOTIDE SEQUENCE</scope>
    <source>
        <strain evidence="5">2584-68</strain>
    </source>
</reference>
<evidence type="ECO:0000256" key="2">
    <source>
        <dbReference type="ARBA" id="ARBA00022723"/>
    </source>
</evidence>